<comment type="caution">
    <text evidence="1">The sequence shown here is derived from an EMBL/GenBank/DDBJ whole genome shotgun (WGS) entry which is preliminary data.</text>
</comment>
<accession>A0A367WRT5</accession>
<protein>
    <recommendedName>
        <fullName evidence="3">DUF2125 domain-containing protein</fullName>
    </recommendedName>
</protein>
<evidence type="ECO:0008006" key="3">
    <source>
        <dbReference type="Google" id="ProtNLM"/>
    </source>
</evidence>
<evidence type="ECO:0000313" key="1">
    <source>
        <dbReference type="EMBL" id="RCK44185.1"/>
    </source>
</evidence>
<proteinExistence type="predicted"/>
<dbReference type="Proteomes" id="UP000252517">
    <property type="component" value="Unassembled WGS sequence"/>
</dbReference>
<sequence length="385" mass="41713">MSPIAGLGIGLSLVALLALPRAALAMEVAQARAIVQKIMAQHDITATEKTATAQNGVARFGFNDVHVPLGTYDGNRDLVMNNVQIDVKDAPDTPQQAIINITLPEKGRIDAKETIDQRNLTLHDAHGTLYWNTKTASPEGFSGLAAFVGADEPVSRQHWFLNGLAVTWLKQKIDLAWHNAEWTGPNREKQGAMKAASLSLYPDRDGTTRLNYSHDGLWVPGLFQPRTVRLKGHATGVKWSQTRPMLQNGLTRLLAGENPEQVRNTIANAFWHEALKTGKPIDIEDLYVESRNLEAAGTGEFVPQKNAAYGFRGTLDLNLVGRDQLETLLGTPQKPTILGALFPPAVDGLAAGTPGKQGTDAYKLQLQADGRILVNGRTIMTGPGS</sequence>
<evidence type="ECO:0000313" key="2">
    <source>
        <dbReference type="Proteomes" id="UP000252517"/>
    </source>
</evidence>
<gene>
    <name evidence="1" type="ORF">TH25_19965</name>
</gene>
<reference evidence="1 2" key="1">
    <citation type="submission" date="2014-07" db="EMBL/GenBank/DDBJ databases">
        <title>Draft genome sequence of Thalassospira profundimaris S25-3-2.</title>
        <authorList>
            <person name="Lai Q."/>
            <person name="Shao Z."/>
        </authorList>
    </citation>
    <scope>NUCLEOTIDE SEQUENCE [LARGE SCALE GENOMIC DNA]</scope>
    <source>
        <strain evidence="1 2">S25-3-2</strain>
    </source>
</reference>
<name>A0A367WRT5_9PROT</name>
<dbReference type="EMBL" id="JPWH01000021">
    <property type="protein sequence ID" value="RCK44185.1"/>
    <property type="molecule type" value="Genomic_DNA"/>
</dbReference>
<organism evidence="1 2">
    <name type="scientific">Thalassospira profundimaris</name>
    <dbReference type="NCBI Taxonomy" id="502049"/>
    <lineage>
        <taxon>Bacteria</taxon>
        <taxon>Pseudomonadati</taxon>
        <taxon>Pseudomonadota</taxon>
        <taxon>Alphaproteobacteria</taxon>
        <taxon>Rhodospirillales</taxon>
        <taxon>Thalassospiraceae</taxon>
        <taxon>Thalassospira</taxon>
    </lineage>
</organism>
<dbReference type="AlphaFoldDB" id="A0A367WRT5"/>